<evidence type="ECO:0000259" key="2">
    <source>
        <dbReference type="Pfam" id="PF00561"/>
    </source>
</evidence>
<dbReference type="PANTHER" id="PTHR43194">
    <property type="entry name" value="HYDROLASE ALPHA/BETA FOLD FAMILY"/>
    <property type="match status" value="1"/>
</dbReference>
<protein>
    <recommendedName>
        <fullName evidence="2">AB hydrolase-1 domain-containing protein</fullName>
    </recommendedName>
</protein>
<dbReference type="GO" id="GO:0009507">
    <property type="term" value="C:chloroplast"/>
    <property type="evidence" value="ECO:0007669"/>
    <property type="project" value="TreeGrafter"/>
</dbReference>
<keyword evidence="4" id="KW-1185">Reference proteome</keyword>
<dbReference type="InterPro" id="IPR029058">
    <property type="entry name" value="AB_hydrolase_fold"/>
</dbReference>
<dbReference type="InterPro" id="IPR050228">
    <property type="entry name" value="Carboxylesterase_BioH"/>
</dbReference>
<comment type="caution">
    <text evidence="3">The sequence shown here is derived from an EMBL/GenBank/DDBJ whole genome shotgun (WGS) entry which is preliminary data.</text>
</comment>
<dbReference type="Gene3D" id="3.40.50.1820">
    <property type="entry name" value="alpha/beta hydrolase"/>
    <property type="match status" value="1"/>
</dbReference>
<proteinExistence type="predicted"/>
<organism evidence="3 4">
    <name type="scientific">Populus alba x Populus x berolinensis</name>
    <dbReference type="NCBI Taxonomy" id="444605"/>
    <lineage>
        <taxon>Eukaryota</taxon>
        <taxon>Viridiplantae</taxon>
        <taxon>Streptophyta</taxon>
        <taxon>Embryophyta</taxon>
        <taxon>Tracheophyta</taxon>
        <taxon>Spermatophyta</taxon>
        <taxon>Magnoliopsida</taxon>
        <taxon>eudicotyledons</taxon>
        <taxon>Gunneridae</taxon>
        <taxon>Pentapetalae</taxon>
        <taxon>rosids</taxon>
        <taxon>fabids</taxon>
        <taxon>Malpighiales</taxon>
        <taxon>Salicaceae</taxon>
        <taxon>Saliceae</taxon>
        <taxon>Populus</taxon>
    </lineage>
</organism>
<feature type="compositionally biased region" description="Pro residues" evidence="1">
    <location>
        <begin position="8"/>
        <end position="18"/>
    </location>
</feature>
<dbReference type="EMBL" id="JAQIZT010000001">
    <property type="protein sequence ID" value="KAJ7012075.1"/>
    <property type="molecule type" value="Genomic_DNA"/>
</dbReference>
<reference evidence="3 4" key="1">
    <citation type="journal article" date="2023" name="Mol. Ecol. Resour.">
        <title>Chromosome-level genome assembly of a triploid poplar Populus alba 'Berolinensis'.</title>
        <authorList>
            <person name="Chen S."/>
            <person name="Yu Y."/>
            <person name="Wang X."/>
            <person name="Wang S."/>
            <person name="Zhang T."/>
            <person name="Zhou Y."/>
            <person name="He R."/>
            <person name="Meng N."/>
            <person name="Wang Y."/>
            <person name="Liu W."/>
            <person name="Liu Z."/>
            <person name="Liu J."/>
            <person name="Guo Q."/>
            <person name="Huang H."/>
            <person name="Sederoff R.R."/>
            <person name="Wang G."/>
            <person name="Qu G."/>
            <person name="Chen S."/>
        </authorList>
    </citation>
    <scope>NUCLEOTIDE SEQUENCE [LARGE SCALE GENOMIC DNA]</scope>
    <source>
        <strain evidence="3">SC-2020</strain>
    </source>
</reference>
<dbReference type="Pfam" id="PF00561">
    <property type="entry name" value="Abhydrolase_1"/>
    <property type="match status" value="1"/>
</dbReference>
<dbReference type="PANTHER" id="PTHR43194:SF2">
    <property type="entry name" value="PEROXISOMAL MEMBRANE PROTEIN LPX1"/>
    <property type="match status" value="1"/>
</dbReference>
<feature type="domain" description="AB hydrolase-1" evidence="2">
    <location>
        <begin position="133"/>
        <end position="205"/>
    </location>
</feature>
<feature type="region of interest" description="Disordered" evidence="1">
    <location>
        <begin position="1"/>
        <end position="67"/>
    </location>
</feature>
<dbReference type="AlphaFoldDB" id="A0AAD6RN56"/>
<feature type="compositionally biased region" description="Polar residues" evidence="1">
    <location>
        <begin position="20"/>
        <end position="35"/>
    </location>
</feature>
<dbReference type="InterPro" id="IPR000073">
    <property type="entry name" value="AB_hydrolase_1"/>
</dbReference>
<evidence type="ECO:0000313" key="3">
    <source>
        <dbReference type="EMBL" id="KAJ7012075.1"/>
    </source>
</evidence>
<name>A0AAD6RN56_9ROSI</name>
<dbReference type="SUPFAM" id="SSF53474">
    <property type="entry name" value="alpha/beta-Hydrolases"/>
    <property type="match status" value="1"/>
</dbReference>
<dbReference type="Proteomes" id="UP001164929">
    <property type="component" value="Chromosome 1"/>
</dbReference>
<evidence type="ECO:0000256" key="1">
    <source>
        <dbReference type="SAM" id="MobiDB-lite"/>
    </source>
</evidence>
<accession>A0AAD6RN56</accession>
<sequence>MATWSLLSPPPPPPPPPASMLTSNINTGTKTSMISSRRRRRRGTLIIANATNSSQDNEKDKDAPAFNPFGFVTDNPSSRSSIQLPESPAEDGNVGQMLYRIEDKGKENGSYIKSGELIWFVRETGSPDSRRGTVIFLHGAPAQSYSYRVVMSQMSDAGFHCFAPDWIGFGFSDKPQPGYGFDYTEKEFHEALDKLLDVLGVKSPFFLVVQV</sequence>
<gene>
    <name evidence="3" type="ORF">NC653_002229</name>
</gene>
<evidence type="ECO:0000313" key="4">
    <source>
        <dbReference type="Proteomes" id="UP001164929"/>
    </source>
</evidence>